<evidence type="ECO:0000313" key="2">
    <source>
        <dbReference type="EMBL" id="KAK7256728.1"/>
    </source>
</evidence>
<reference evidence="2 3" key="1">
    <citation type="submission" date="2024-01" db="EMBL/GenBank/DDBJ databases">
        <title>The genomes of 5 underutilized Papilionoideae crops provide insights into root nodulation and disease resistanc.</title>
        <authorList>
            <person name="Yuan L."/>
        </authorList>
    </citation>
    <scope>NUCLEOTIDE SEQUENCE [LARGE SCALE GENOMIC DNA]</scope>
    <source>
        <strain evidence="2">ZHUSHIDOU_FW_LH</strain>
        <tissue evidence="2">Leaf</tissue>
    </source>
</reference>
<sequence length="96" mass="10953">MVLLWWRLEVENLIGVEAQQLVSLMLQKAFLFSHLASFISLCRHPHFFSFFPPSMSSLVSHLSLFPVTRRRQPLQAEPPRPPPQASLSLSIILSLS</sequence>
<evidence type="ECO:0000256" key="1">
    <source>
        <dbReference type="SAM" id="MobiDB-lite"/>
    </source>
</evidence>
<gene>
    <name evidence="2" type="ORF">RIF29_30186</name>
</gene>
<keyword evidence="3" id="KW-1185">Reference proteome</keyword>
<name>A0AAN9EMQ8_CROPI</name>
<feature type="compositionally biased region" description="Low complexity" evidence="1">
    <location>
        <begin position="85"/>
        <end position="96"/>
    </location>
</feature>
<evidence type="ECO:0000313" key="3">
    <source>
        <dbReference type="Proteomes" id="UP001372338"/>
    </source>
</evidence>
<comment type="caution">
    <text evidence="2">The sequence shown here is derived from an EMBL/GenBank/DDBJ whole genome shotgun (WGS) entry which is preliminary data.</text>
</comment>
<dbReference type="AlphaFoldDB" id="A0AAN9EMQ8"/>
<dbReference type="EMBL" id="JAYWIO010000006">
    <property type="protein sequence ID" value="KAK7256728.1"/>
    <property type="molecule type" value="Genomic_DNA"/>
</dbReference>
<organism evidence="2 3">
    <name type="scientific">Crotalaria pallida</name>
    <name type="common">Smooth rattlebox</name>
    <name type="synonym">Crotalaria striata</name>
    <dbReference type="NCBI Taxonomy" id="3830"/>
    <lineage>
        <taxon>Eukaryota</taxon>
        <taxon>Viridiplantae</taxon>
        <taxon>Streptophyta</taxon>
        <taxon>Embryophyta</taxon>
        <taxon>Tracheophyta</taxon>
        <taxon>Spermatophyta</taxon>
        <taxon>Magnoliopsida</taxon>
        <taxon>eudicotyledons</taxon>
        <taxon>Gunneridae</taxon>
        <taxon>Pentapetalae</taxon>
        <taxon>rosids</taxon>
        <taxon>fabids</taxon>
        <taxon>Fabales</taxon>
        <taxon>Fabaceae</taxon>
        <taxon>Papilionoideae</taxon>
        <taxon>50 kb inversion clade</taxon>
        <taxon>genistoids sensu lato</taxon>
        <taxon>core genistoids</taxon>
        <taxon>Crotalarieae</taxon>
        <taxon>Crotalaria</taxon>
    </lineage>
</organism>
<accession>A0AAN9EMQ8</accession>
<protein>
    <submittedName>
        <fullName evidence="2">Uncharacterized protein</fullName>
    </submittedName>
</protein>
<feature type="region of interest" description="Disordered" evidence="1">
    <location>
        <begin position="73"/>
        <end position="96"/>
    </location>
</feature>
<dbReference type="Proteomes" id="UP001372338">
    <property type="component" value="Unassembled WGS sequence"/>
</dbReference>
<proteinExistence type="predicted"/>